<dbReference type="EMBL" id="CP039345">
    <property type="protein sequence ID" value="QCD78769.1"/>
    <property type="molecule type" value="Genomic_DNA"/>
</dbReference>
<sequence length="119" mass="13300">MAAPLLPALARGCHGCTYVFFFGEVSETVMKMVFARRSALGRVAEKMESVAAMEVVLFLLVRPFHNGGRDWFAVCDEDVSDERLLVHCRTSRCVVAMTSGGYRRERWRADGGCHGDGRR</sequence>
<protein>
    <submittedName>
        <fullName evidence="1">Uncharacterized protein</fullName>
    </submittedName>
</protein>
<accession>A0A4D6KU67</accession>
<organism evidence="1 2">
    <name type="scientific">Vigna unguiculata</name>
    <name type="common">Cowpea</name>
    <dbReference type="NCBI Taxonomy" id="3917"/>
    <lineage>
        <taxon>Eukaryota</taxon>
        <taxon>Viridiplantae</taxon>
        <taxon>Streptophyta</taxon>
        <taxon>Embryophyta</taxon>
        <taxon>Tracheophyta</taxon>
        <taxon>Spermatophyta</taxon>
        <taxon>Magnoliopsida</taxon>
        <taxon>eudicotyledons</taxon>
        <taxon>Gunneridae</taxon>
        <taxon>Pentapetalae</taxon>
        <taxon>rosids</taxon>
        <taxon>fabids</taxon>
        <taxon>Fabales</taxon>
        <taxon>Fabaceae</taxon>
        <taxon>Papilionoideae</taxon>
        <taxon>50 kb inversion clade</taxon>
        <taxon>NPAAA clade</taxon>
        <taxon>indigoferoid/millettioid clade</taxon>
        <taxon>Phaseoleae</taxon>
        <taxon>Vigna</taxon>
    </lineage>
</organism>
<evidence type="ECO:0000313" key="1">
    <source>
        <dbReference type="EMBL" id="QCD78769.1"/>
    </source>
</evidence>
<reference evidence="1 2" key="1">
    <citation type="submission" date="2019-04" db="EMBL/GenBank/DDBJ databases">
        <title>An improved genome assembly and genetic linkage map for asparagus bean, Vigna unguiculata ssp. sesquipedialis.</title>
        <authorList>
            <person name="Xia Q."/>
            <person name="Zhang R."/>
            <person name="Dong Y."/>
        </authorList>
    </citation>
    <scope>NUCLEOTIDE SEQUENCE [LARGE SCALE GENOMIC DNA]</scope>
    <source>
        <tissue evidence="1">Leaf</tissue>
    </source>
</reference>
<name>A0A4D6KU67_VIGUN</name>
<evidence type="ECO:0000313" key="2">
    <source>
        <dbReference type="Proteomes" id="UP000501690"/>
    </source>
</evidence>
<dbReference type="Proteomes" id="UP000501690">
    <property type="component" value="Linkage Group LG1"/>
</dbReference>
<dbReference type="AlphaFoldDB" id="A0A4D6KU67"/>
<keyword evidence="2" id="KW-1185">Reference proteome</keyword>
<proteinExistence type="predicted"/>
<gene>
    <name evidence="1" type="ORF">DEO72_LG1g2405</name>
</gene>